<proteinExistence type="predicted"/>
<organism evidence="2 3">
    <name type="scientific">Methylorubrum extorquens</name>
    <name type="common">Methylobacterium dichloromethanicum</name>
    <name type="synonym">Methylobacterium extorquens</name>
    <dbReference type="NCBI Taxonomy" id="408"/>
    <lineage>
        <taxon>Bacteria</taxon>
        <taxon>Pseudomonadati</taxon>
        <taxon>Pseudomonadota</taxon>
        <taxon>Alphaproteobacteria</taxon>
        <taxon>Hyphomicrobiales</taxon>
        <taxon>Methylobacteriaceae</taxon>
        <taxon>Methylorubrum</taxon>
    </lineage>
</organism>
<feature type="compositionally biased region" description="Basic residues" evidence="1">
    <location>
        <begin position="11"/>
        <end position="22"/>
    </location>
</feature>
<evidence type="ECO:0000256" key="1">
    <source>
        <dbReference type="SAM" id="MobiDB-lite"/>
    </source>
</evidence>
<name>A0A2N9AZ29_METEX</name>
<feature type="region of interest" description="Disordered" evidence="1">
    <location>
        <begin position="1"/>
        <end position="22"/>
    </location>
</feature>
<gene>
    <name evidence="2" type="ORF">TK0001_6016</name>
</gene>
<evidence type="ECO:0000313" key="2">
    <source>
        <dbReference type="EMBL" id="SOR32575.1"/>
    </source>
</evidence>
<dbReference type="EMBL" id="LT962688">
    <property type="protein sequence ID" value="SOR32575.1"/>
    <property type="molecule type" value="Genomic_DNA"/>
</dbReference>
<accession>A0A2N9AZ29</accession>
<dbReference type="Proteomes" id="UP000233769">
    <property type="component" value="Chromosome tk0001"/>
</dbReference>
<dbReference type="AlphaFoldDB" id="A0A2N9AZ29"/>
<reference evidence="3" key="1">
    <citation type="submission" date="2017-10" db="EMBL/GenBank/DDBJ databases">
        <authorList>
            <person name="Regsiter A."/>
            <person name="William W."/>
        </authorList>
    </citation>
    <scope>NUCLEOTIDE SEQUENCE [LARGE SCALE GENOMIC DNA]</scope>
</reference>
<evidence type="ECO:0000313" key="3">
    <source>
        <dbReference type="Proteomes" id="UP000233769"/>
    </source>
</evidence>
<protein>
    <submittedName>
        <fullName evidence="2">Uncharacterized protein</fullName>
    </submittedName>
</protein>
<sequence>MLDIASGAAARPHRSRVAAGVRRRGGSFASLAATAVARHTAWYRTRLSKRCQPSVPTGVRR</sequence>